<feature type="binding site" evidence="3">
    <location>
        <position position="155"/>
    </location>
    <ligand>
        <name>a divalent metal cation</name>
        <dbReference type="ChEBI" id="CHEBI:60240"/>
        <label>2</label>
    </ligand>
</feature>
<dbReference type="Proteomes" id="UP000516160">
    <property type="component" value="Chromosome"/>
</dbReference>
<dbReference type="GO" id="GO:0046872">
    <property type="term" value="F:metal ion binding"/>
    <property type="evidence" value="ECO:0007669"/>
    <property type="project" value="UniProtKB-KW"/>
</dbReference>
<dbReference type="GO" id="GO:0004536">
    <property type="term" value="F:DNA nuclease activity"/>
    <property type="evidence" value="ECO:0007669"/>
    <property type="project" value="InterPro"/>
</dbReference>
<dbReference type="NCBIfam" id="TIGR00010">
    <property type="entry name" value="YchF/TatD family DNA exonuclease"/>
    <property type="match status" value="1"/>
</dbReference>
<reference evidence="4 5" key="1">
    <citation type="submission" date="2020-07" db="EMBL/GenBank/DDBJ databases">
        <title>Alkalicella. sp. LB2 genome.</title>
        <authorList>
            <person name="Postec A."/>
            <person name="Quemeneur M."/>
        </authorList>
    </citation>
    <scope>NUCLEOTIDE SEQUENCE [LARGE SCALE GENOMIC DNA]</scope>
    <source>
        <strain evidence="4 5">LB2</strain>
    </source>
</reference>
<dbReference type="GO" id="GO:0016788">
    <property type="term" value="F:hydrolase activity, acting on ester bonds"/>
    <property type="evidence" value="ECO:0007669"/>
    <property type="project" value="InterPro"/>
</dbReference>
<feature type="binding site" evidence="3">
    <location>
        <position position="8"/>
    </location>
    <ligand>
        <name>a divalent metal cation</name>
        <dbReference type="ChEBI" id="CHEBI:60240"/>
        <label>1</label>
    </ligand>
</feature>
<dbReference type="Pfam" id="PF01026">
    <property type="entry name" value="TatD_DNase"/>
    <property type="match status" value="1"/>
</dbReference>
<evidence type="ECO:0000313" key="4">
    <source>
        <dbReference type="EMBL" id="QNO14297.1"/>
    </source>
</evidence>
<dbReference type="SUPFAM" id="SSF51556">
    <property type="entry name" value="Metallo-dependent hydrolases"/>
    <property type="match status" value="1"/>
</dbReference>
<keyword evidence="2 4" id="KW-0378">Hydrolase</keyword>
<dbReference type="PIRSF" id="PIRSF005902">
    <property type="entry name" value="DNase_TatD"/>
    <property type="match status" value="1"/>
</dbReference>
<dbReference type="CDD" id="cd01310">
    <property type="entry name" value="TatD_DNAse"/>
    <property type="match status" value="1"/>
</dbReference>
<dbReference type="EMBL" id="CP058559">
    <property type="protein sequence ID" value="QNO14297.1"/>
    <property type="molecule type" value="Genomic_DNA"/>
</dbReference>
<dbReference type="AlphaFoldDB" id="A0A7G9W6I5"/>
<accession>A0A7G9W6I5</accession>
<keyword evidence="1 3" id="KW-0479">Metal-binding</keyword>
<gene>
    <name evidence="4" type="ORF">HYG86_05680</name>
</gene>
<feature type="binding site" evidence="3">
    <location>
        <position position="6"/>
    </location>
    <ligand>
        <name>a divalent metal cation</name>
        <dbReference type="ChEBI" id="CHEBI:60240"/>
        <label>1</label>
    </ligand>
</feature>
<evidence type="ECO:0000256" key="1">
    <source>
        <dbReference type="ARBA" id="ARBA00022723"/>
    </source>
</evidence>
<dbReference type="RefSeq" id="WP_213167955.1">
    <property type="nucleotide sequence ID" value="NZ_CP058559.1"/>
</dbReference>
<keyword evidence="5" id="KW-1185">Reference proteome</keyword>
<evidence type="ECO:0000313" key="5">
    <source>
        <dbReference type="Proteomes" id="UP000516160"/>
    </source>
</evidence>
<dbReference type="InterPro" id="IPR001130">
    <property type="entry name" value="TatD-like"/>
</dbReference>
<protein>
    <submittedName>
        <fullName evidence="4">TatD family hydrolase</fullName>
    </submittedName>
</protein>
<name>A0A7G9W6I5_ALKCA</name>
<feature type="binding site" evidence="3">
    <location>
        <position position="205"/>
    </location>
    <ligand>
        <name>a divalent metal cation</name>
        <dbReference type="ChEBI" id="CHEBI:60240"/>
        <label>1</label>
    </ligand>
</feature>
<sequence>MLIDSHAHLSSRKFDRDREIVIRNLKKDGIDIVIESGGGPESNRAAVALAEKHENIYATVGYNCAGPEMNYDILAEVKRVAQSSKKIVGFGEIGLDYHHYPNEKEIQKKWFVELIEVAGDLNLPIVVHDRKANQDTFEIIKSEKKKNPNLRGVLHCYSGDLSLAKEYVKLGFYLSIAGPVTYRSARSLQEVAKYIPLDSLFVETDAPYLTPGPLGKRRNEPAYVRQVAGTIAELRKIPFNEVSRVTSANVRRLYGI</sequence>
<dbReference type="FunFam" id="3.20.20.140:FF:000005">
    <property type="entry name" value="TatD family hydrolase"/>
    <property type="match status" value="1"/>
</dbReference>
<organism evidence="4 5">
    <name type="scientific">Alkalicella caledoniensis</name>
    <dbReference type="NCBI Taxonomy" id="2731377"/>
    <lineage>
        <taxon>Bacteria</taxon>
        <taxon>Bacillati</taxon>
        <taxon>Bacillota</taxon>
        <taxon>Clostridia</taxon>
        <taxon>Eubacteriales</taxon>
        <taxon>Proteinivoracaceae</taxon>
        <taxon>Alkalicella</taxon>
    </lineage>
</organism>
<feature type="binding site" evidence="3">
    <location>
        <position position="128"/>
    </location>
    <ligand>
        <name>a divalent metal cation</name>
        <dbReference type="ChEBI" id="CHEBI:60240"/>
        <label>2</label>
    </ligand>
</feature>
<dbReference type="PANTHER" id="PTHR46124">
    <property type="entry name" value="D-AMINOACYL-TRNA DEACYLASE"/>
    <property type="match status" value="1"/>
</dbReference>
<dbReference type="PANTHER" id="PTHR46124:SF2">
    <property type="entry name" value="D-AMINOACYL-TRNA DEACYLASE"/>
    <property type="match status" value="1"/>
</dbReference>
<evidence type="ECO:0000256" key="3">
    <source>
        <dbReference type="PIRSR" id="PIRSR005902-1"/>
    </source>
</evidence>
<dbReference type="InterPro" id="IPR032466">
    <property type="entry name" value="Metal_Hydrolase"/>
</dbReference>
<dbReference type="InterPro" id="IPR015991">
    <property type="entry name" value="TatD/YcfH-like"/>
</dbReference>
<dbReference type="GO" id="GO:0005829">
    <property type="term" value="C:cytosol"/>
    <property type="evidence" value="ECO:0007669"/>
    <property type="project" value="TreeGrafter"/>
</dbReference>
<dbReference type="Gene3D" id="3.20.20.140">
    <property type="entry name" value="Metal-dependent hydrolases"/>
    <property type="match status" value="1"/>
</dbReference>
<proteinExistence type="predicted"/>
<feature type="binding site" evidence="3">
    <location>
        <position position="92"/>
    </location>
    <ligand>
        <name>a divalent metal cation</name>
        <dbReference type="ChEBI" id="CHEBI:60240"/>
        <label>1</label>
    </ligand>
</feature>
<evidence type="ECO:0000256" key="2">
    <source>
        <dbReference type="ARBA" id="ARBA00022801"/>
    </source>
</evidence>
<dbReference type="KEGG" id="acae:HYG86_05680"/>